<dbReference type="AlphaFoldDB" id="A0A7K1UZU5"/>
<feature type="region of interest" description="Disordered" evidence="3">
    <location>
        <begin position="271"/>
        <end position="314"/>
    </location>
</feature>
<keyword evidence="6" id="KW-1185">Reference proteome</keyword>
<proteinExistence type="predicted"/>
<evidence type="ECO:0000256" key="1">
    <source>
        <dbReference type="ARBA" id="ARBA00004370"/>
    </source>
</evidence>
<protein>
    <recommendedName>
        <fullName evidence="7">Mce-associated membrane protein</fullName>
    </recommendedName>
</protein>
<evidence type="ECO:0000256" key="2">
    <source>
        <dbReference type="ARBA" id="ARBA00023136"/>
    </source>
</evidence>
<evidence type="ECO:0000256" key="4">
    <source>
        <dbReference type="SAM" id="Phobius"/>
    </source>
</evidence>
<feature type="compositionally biased region" description="Low complexity" evidence="3">
    <location>
        <begin position="18"/>
        <end position="33"/>
    </location>
</feature>
<dbReference type="Proteomes" id="UP000466794">
    <property type="component" value="Unassembled WGS sequence"/>
</dbReference>
<sequence length="314" mass="32974">MTDDAAQDKKTEDDSIAEADAQGSAASAASAEQAAEKPELKKDAEPAEAPKEETPTEASKEETPAEAPKEETPAEPAKPEAPESEADSAATADAKPKSALMSAVAMPMVALIALGVLLVGALAGLVFFAWQTHTDGNKLDDRAASTEAACGFMRVFAAYDDKTMPNFADQVRQRITDGDFKKQFEPAANELQDLLIKQHAKATLNFLHCGYETGDKDKATVLVNALQTASNDLHAQPLVLPIPAFVDLEKKDGKWLVSDFRAIYSNNDNSVFPGGGGDSQQGVQPSGQATPSAQPTQPAPSGQTSAPAAPKPTN</sequence>
<gene>
    <name evidence="5" type="ORF">GPX89_22030</name>
</gene>
<organism evidence="5 6">
    <name type="scientific">Nocardia terrae</name>
    <dbReference type="NCBI Taxonomy" id="2675851"/>
    <lineage>
        <taxon>Bacteria</taxon>
        <taxon>Bacillati</taxon>
        <taxon>Actinomycetota</taxon>
        <taxon>Actinomycetes</taxon>
        <taxon>Mycobacteriales</taxon>
        <taxon>Nocardiaceae</taxon>
        <taxon>Nocardia</taxon>
    </lineage>
</organism>
<feature type="compositionally biased region" description="Basic and acidic residues" evidence="3">
    <location>
        <begin position="34"/>
        <end position="81"/>
    </location>
</feature>
<evidence type="ECO:0000256" key="3">
    <source>
        <dbReference type="SAM" id="MobiDB-lite"/>
    </source>
</evidence>
<dbReference type="GO" id="GO:0016020">
    <property type="term" value="C:membrane"/>
    <property type="evidence" value="ECO:0007669"/>
    <property type="project" value="UniProtKB-SubCell"/>
</dbReference>
<evidence type="ECO:0008006" key="7">
    <source>
        <dbReference type="Google" id="ProtNLM"/>
    </source>
</evidence>
<keyword evidence="4" id="KW-0812">Transmembrane</keyword>
<keyword evidence="2 4" id="KW-0472">Membrane</keyword>
<evidence type="ECO:0000313" key="5">
    <source>
        <dbReference type="EMBL" id="MVU79910.1"/>
    </source>
</evidence>
<accession>A0A7K1UZU5</accession>
<name>A0A7K1UZU5_9NOCA</name>
<feature type="compositionally biased region" description="Low complexity" evidence="3">
    <location>
        <begin position="287"/>
        <end position="305"/>
    </location>
</feature>
<dbReference type="PANTHER" id="PTHR37042:SF4">
    <property type="entry name" value="OUTER MEMBRANE PROTEIN RV1973"/>
    <property type="match status" value="1"/>
</dbReference>
<feature type="region of interest" description="Disordered" evidence="3">
    <location>
        <begin position="1"/>
        <end position="93"/>
    </location>
</feature>
<dbReference type="RefSeq" id="WP_157389497.1">
    <property type="nucleotide sequence ID" value="NZ_WRPP01000004.1"/>
</dbReference>
<reference evidence="5 6" key="1">
    <citation type="submission" date="2019-12" db="EMBL/GenBank/DDBJ databases">
        <title>Nocardia sp. nov. ET3-3 isolated from soil.</title>
        <authorList>
            <person name="Kanchanasin P."/>
            <person name="Tanasupawat S."/>
            <person name="Yuki M."/>
            <person name="Kudo T."/>
        </authorList>
    </citation>
    <scope>NUCLEOTIDE SEQUENCE [LARGE SCALE GENOMIC DNA]</scope>
    <source>
        <strain evidence="5 6">ET3-3</strain>
    </source>
</reference>
<feature type="compositionally biased region" description="Basic and acidic residues" evidence="3">
    <location>
        <begin position="1"/>
        <end position="13"/>
    </location>
</feature>
<dbReference type="PANTHER" id="PTHR37042">
    <property type="entry name" value="OUTER MEMBRANE PROTEIN RV1973"/>
    <property type="match status" value="1"/>
</dbReference>
<dbReference type="EMBL" id="WRPP01000004">
    <property type="protein sequence ID" value="MVU79910.1"/>
    <property type="molecule type" value="Genomic_DNA"/>
</dbReference>
<evidence type="ECO:0000313" key="6">
    <source>
        <dbReference type="Proteomes" id="UP000466794"/>
    </source>
</evidence>
<keyword evidence="4" id="KW-1133">Transmembrane helix</keyword>
<comment type="caution">
    <text evidence="5">The sequence shown here is derived from an EMBL/GenBank/DDBJ whole genome shotgun (WGS) entry which is preliminary data.</text>
</comment>
<comment type="subcellular location">
    <subcellularLocation>
        <location evidence="1">Membrane</location>
    </subcellularLocation>
</comment>
<feature type="transmembrane region" description="Helical" evidence="4">
    <location>
        <begin position="104"/>
        <end position="130"/>
    </location>
</feature>